<protein>
    <recommendedName>
        <fullName evidence="3">Type IX secretion system membrane protein PorP/SprF</fullName>
    </recommendedName>
</protein>
<evidence type="ECO:0000313" key="1">
    <source>
        <dbReference type="EMBL" id="KYG78226.1"/>
    </source>
</evidence>
<dbReference type="InterPro" id="IPR019861">
    <property type="entry name" value="PorP/SprF_Bacteroidetes"/>
</dbReference>
<proteinExistence type="predicted"/>
<keyword evidence="2" id="KW-1185">Reference proteome</keyword>
<reference evidence="1 2" key="1">
    <citation type="submission" date="2016-01" db="EMBL/GenBank/DDBJ databases">
        <title>Genome sequencing of Roseivirga spongicola UST030701-084.</title>
        <authorList>
            <person name="Selvaratnam C."/>
            <person name="Thevarajoo S."/>
            <person name="Goh K.M."/>
            <person name="Ee R."/>
            <person name="Chan K.-G."/>
            <person name="Chong C.S."/>
        </authorList>
    </citation>
    <scope>NUCLEOTIDE SEQUENCE [LARGE SCALE GENOMIC DNA]</scope>
    <source>
        <strain evidence="1 2">UST030701-084</strain>
    </source>
</reference>
<evidence type="ECO:0000313" key="2">
    <source>
        <dbReference type="Proteomes" id="UP000075606"/>
    </source>
</evidence>
<dbReference type="Pfam" id="PF11751">
    <property type="entry name" value="PorP_SprF"/>
    <property type="match status" value="1"/>
</dbReference>
<name>A0A150XHP6_9BACT</name>
<gene>
    <name evidence="1" type="ORF">AWW68_05525</name>
</gene>
<dbReference type="Proteomes" id="UP000075606">
    <property type="component" value="Unassembled WGS sequence"/>
</dbReference>
<evidence type="ECO:0008006" key="3">
    <source>
        <dbReference type="Google" id="ProtNLM"/>
    </source>
</evidence>
<organism evidence="1 2">
    <name type="scientific">Roseivirga spongicola</name>
    <dbReference type="NCBI Taxonomy" id="333140"/>
    <lineage>
        <taxon>Bacteria</taxon>
        <taxon>Pseudomonadati</taxon>
        <taxon>Bacteroidota</taxon>
        <taxon>Cytophagia</taxon>
        <taxon>Cytophagales</taxon>
        <taxon>Roseivirgaceae</taxon>
        <taxon>Roseivirga</taxon>
    </lineage>
</organism>
<dbReference type="STRING" id="333140.AWW68_05525"/>
<sequence length="349" mass="38886">MAGLFSTLKAQDPHFSQFYSAPIYINPALAGQNGKGSLNLNSRQQWTNLNSTLFSNSLSADHFLPKYNSSIGVILNYHQEDLLNLISFDIGTVYSYSLKINETLNFRAGLQASYFVRDANFSNLIFGDQLDITTGTTNPNSQENLEGIDKKIGNVSFSTGGMLYRKKQRRRNRNIGANQGDWWVGTAFHHINEPNQSIIENGNDDLSLKMAIQTGIVLSSKKGPSDARTTASDYLERSWTFIANWKKQRNFSQLDLGLQYFWEPILLGINYRGMPTKNLEGITNQESLILIVGVDLSLNTTVGFSHDFPISKLSGESGGSSEISLSLAFSLSSKPSRKRVKTERVCAKR</sequence>
<dbReference type="EMBL" id="LRPC01000001">
    <property type="protein sequence ID" value="KYG78226.1"/>
    <property type="molecule type" value="Genomic_DNA"/>
</dbReference>
<comment type="caution">
    <text evidence="1">The sequence shown here is derived from an EMBL/GenBank/DDBJ whole genome shotgun (WGS) entry which is preliminary data.</text>
</comment>
<dbReference type="NCBIfam" id="TIGR03519">
    <property type="entry name" value="T9SS_PorP_fam"/>
    <property type="match status" value="1"/>
</dbReference>
<dbReference type="AlphaFoldDB" id="A0A150XHP6"/>
<accession>A0A150XHP6</accession>